<dbReference type="Gene3D" id="1.10.630.10">
    <property type="entry name" value="Cytochrome P450"/>
    <property type="match status" value="1"/>
</dbReference>
<keyword evidence="5" id="KW-0472">Membrane</keyword>
<dbReference type="InterPro" id="IPR001128">
    <property type="entry name" value="Cyt_P450"/>
</dbReference>
<sequence length="492" mass="55628">MLLPRENITSLVLCFYALLLVAALLFVTVKKLPKIRGEPMSDAPPGSCGLPLLGETVQFMAAIHRGRGFYDFVQSRRLRYGNCFKTNIFGITQVFLSSTASAKMILNNESGKFTKRYIRSIAELVGDHSILCASQQHHKLLRTCLGNLFSTASLSKFTRQFDESVVQSLEGWGDGDIVIILNEALEITFKAICGILIGLEDGDELKTLQKDIDCICKAMLALPLRLPWTRFRRGLQARERIMRTLETITSERRHRGISQDDFLQHLLALIEKAYCDVDLPRLTDGEIKDNILTMIIAGQDTTASAITWMVKYLGENQKALDILRAEQLHFAKRISPGSRLSLEDLSQMPYASKVVKESLRMASIVPWFPRLVLQDSKIEGYQLKRGWTVNVDARSIHLDPSVHTNPHEFNPSRFDDESKPYSFLAFGMGARTCLGTNMARAMMLVFLHRLVTSYEWEVMDSDSTLEKWAMFSRLKNGCPVMVKRLADHTTPV</sequence>
<dbReference type="GO" id="GO:0016020">
    <property type="term" value="C:membrane"/>
    <property type="evidence" value="ECO:0007669"/>
    <property type="project" value="UniProtKB-SubCell"/>
</dbReference>
<dbReference type="EMBL" id="MTKT01003414">
    <property type="protein sequence ID" value="OWM75044.1"/>
    <property type="molecule type" value="Genomic_DNA"/>
</dbReference>
<name>A0A218WQB8_PUNGR</name>
<dbReference type="GO" id="GO:0010268">
    <property type="term" value="P:brassinosteroid homeostasis"/>
    <property type="evidence" value="ECO:0007669"/>
    <property type="project" value="TreeGrafter"/>
</dbReference>
<dbReference type="GO" id="GO:0020037">
    <property type="term" value="F:heme binding"/>
    <property type="evidence" value="ECO:0007669"/>
    <property type="project" value="InterPro"/>
</dbReference>
<keyword evidence="6 7" id="KW-0408">Iron</keyword>
<dbReference type="Proteomes" id="UP000197138">
    <property type="component" value="Unassembled WGS sequence"/>
</dbReference>
<dbReference type="PROSITE" id="PS00086">
    <property type="entry name" value="CYTOCHROME_P450"/>
    <property type="match status" value="1"/>
</dbReference>
<dbReference type="AlphaFoldDB" id="A0A218WQB8"/>
<organism evidence="9 10">
    <name type="scientific">Punica granatum</name>
    <name type="common">Pomegranate</name>
    <dbReference type="NCBI Taxonomy" id="22663"/>
    <lineage>
        <taxon>Eukaryota</taxon>
        <taxon>Viridiplantae</taxon>
        <taxon>Streptophyta</taxon>
        <taxon>Embryophyta</taxon>
        <taxon>Tracheophyta</taxon>
        <taxon>Spermatophyta</taxon>
        <taxon>Magnoliopsida</taxon>
        <taxon>eudicotyledons</taxon>
        <taxon>Gunneridae</taxon>
        <taxon>Pentapetalae</taxon>
        <taxon>rosids</taxon>
        <taxon>malvids</taxon>
        <taxon>Myrtales</taxon>
        <taxon>Lythraceae</taxon>
        <taxon>Punica</taxon>
    </lineage>
</organism>
<reference evidence="9" key="2">
    <citation type="submission" date="2017-06" db="EMBL/GenBank/DDBJ databases">
        <title>The pomegranate genome and the genomics of punicalagin biosynthesis.</title>
        <authorList>
            <person name="Xu C."/>
        </authorList>
    </citation>
    <scope>NUCLEOTIDE SEQUENCE [LARGE SCALE GENOMIC DNA]</scope>
    <source>
        <tissue evidence="9">Fresh leaf</tissue>
    </source>
</reference>
<evidence type="ECO:0000256" key="8">
    <source>
        <dbReference type="RuleBase" id="RU000461"/>
    </source>
</evidence>
<dbReference type="PANTHER" id="PTHR24286:SF189">
    <property type="entry name" value="CYTOCHROME P450, FAMILY 722, SUBFAMILY A, POLYPEPTIDE 1"/>
    <property type="match status" value="1"/>
</dbReference>
<keyword evidence="5" id="KW-1133">Transmembrane helix</keyword>
<dbReference type="Proteomes" id="UP000515151">
    <property type="component" value="Chromosome 7"/>
</dbReference>
<dbReference type="GO" id="GO:0005506">
    <property type="term" value="F:iron ion binding"/>
    <property type="evidence" value="ECO:0007669"/>
    <property type="project" value="InterPro"/>
</dbReference>
<dbReference type="PRINTS" id="PR00463">
    <property type="entry name" value="EP450I"/>
</dbReference>
<evidence type="ECO:0000313" key="11">
    <source>
        <dbReference type="Proteomes" id="UP000515151"/>
    </source>
</evidence>
<keyword evidence="4 7" id="KW-0479">Metal-binding</keyword>
<reference evidence="10" key="1">
    <citation type="journal article" date="2017" name="Plant J.">
        <title>The pomegranate (Punica granatum L.) genome and the genomics of punicalagin biosynthesis.</title>
        <authorList>
            <person name="Qin G."/>
            <person name="Xu C."/>
            <person name="Ming R."/>
            <person name="Tang H."/>
            <person name="Guyot R."/>
            <person name="Kramer E.M."/>
            <person name="Hu Y."/>
            <person name="Yi X."/>
            <person name="Qi Y."/>
            <person name="Xu X."/>
            <person name="Gao Z."/>
            <person name="Pan H."/>
            <person name="Jian J."/>
            <person name="Tian Y."/>
            <person name="Yue Z."/>
            <person name="Xu Y."/>
        </authorList>
    </citation>
    <scope>NUCLEOTIDE SEQUENCE [LARGE SCALE GENOMIC DNA]</scope>
    <source>
        <strain evidence="10">cv. Dabenzi</strain>
    </source>
</reference>
<evidence type="ECO:0000313" key="9">
    <source>
        <dbReference type="EMBL" id="OWM75044.1"/>
    </source>
</evidence>
<dbReference type="InterPro" id="IPR017972">
    <property type="entry name" value="Cyt_P450_CS"/>
</dbReference>
<evidence type="ECO:0000256" key="2">
    <source>
        <dbReference type="ARBA" id="ARBA00010617"/>
    </source>
</evidence>
<dbReference type="InterPro" id="IPR036396">
    <property type="entry name" value="Cyt_P450_sf"/>
</dbReference>
<protein>
    <submittedName>
        <fullName evidence="12">Abscisic acid 8'-hydroxylase 4</fullName>
    </submittedName>
</protein>
<keyword evidence="7 8" id="KW-0349">Heme</keyword>
<evidence type="ECO:0000256" key="6">
    <source>
        <dbReference type="ARBA" id="ARBA00023004"/>
    </source>
</evidence>
<evidence type="ECO:0000256" key="5">
    <source>
        <dbReference type="ARBA" id="ARBA00022989"/>
    </source>
</evidence>
<reference evidence="12" key="4">
    <citation type="submission" date="2025-04" db="UniProtKB">
        <authorList>
            <consortium name="RefSeq"/>
        </authorList>
    </citation>
    <scope>IDENTIFICATION</scope>
    <source>
        <tissue evidence="12">Leaf</tissue>
    </source>
</reference>
<evidence type="ECO:0000313" key="10">
    <source>
        <dbReference type="Proteomes" id="UP000197138"/>
    </source>
</evidence>
<dbReference type="GO" id="GO:0016705">
    <property type="term" value="F:oxidoreductase activity, acting on paired donors, with incorporation or reduction of molecular oxygen"/>
    <property type="evidence" value="ECO:0007669"/>
    <property type="project" value="InterPro"/>
</dbReference>
<dbReference type="CDD" id="cd11043">
    <property type="entry name" value="CYP90-like"/>
    <property type="match status" value="1"/>
</dbReference>
<comment type="cofactor">
    <cofactor evidence="7">
        <name>heme</name>
        <dbReference type="ChEBI" id="CHEBI:30413"/>
    </cofactor>
</comment>
<dbReference type="SUPFAM" id="SSF48264">
    <property type="entry name" value="Cytochrome P450"/>
    <property type="match status" value="1"/>
</dbReference>
<dbReference type="PANTHER" id="PTHR24286">
    <property type="entry name" value="CYTOCHROME P450 26"/>
    <property type="match status" value="1"/>
</dbReference>
<comment type="similarity">
    <text evidence="2 8">Belongs to the cytochrome P450 family.</text>
</comment>
<keyword evidence="8" id="KW-0503">Monooxygenase</keyword>
<dbReference type="GO" id="GO:0016132">
    <property type="term" value="P:brassinosteroid biosynthetic process"/>
    <property type="evidence" value="ECO:0007669"/>
    <property type="project" value="TreeGrafter"/>
</dbReference>
<keyword evidence="3" id="KW-0812">Transmembrane</keyword>
<comment type="subcellular location">
    <subcellularLocation>
        <location evidence="1">Membrane</location>
        <topology evidence="1">Single-pass membrane protein</topology>
    </subcellularLocation>
</comment>
<dbReference type="RefSeq" id="XP_031403682.1">
    <property type="nucleotide sequence ID" value="XM_031547822.1"/>
</dbReference>
<evidence type="ECO:0000313" key="12">
    <source>
        <dbReference type="RefSeq" id="XP_031403682.1"/>
    </source>
</evidence>
<feature type="binding site" description="axial binding residue" evidence="7">
    <location>
        <position position="433"/>
    </location>
    <ligand>
        <name>heme</name>
        <dbReference type="ChEBI" id="CHEBI:30413"/>
    </ligand>
    <ligandPart>
        <name>Fe</name>
        <dbReference type="ChEBI" id="CHEBI:18248"/>
    </ligandPart>
</feature>
<evidence type="ECO:0000256" key="3">
    <source>
        <dbReference type="ARBA" id="ARBA00022692"/>
    </source>
</evidence>
<accession>A0A218WQB8</accession>
<dbReference type="GO" id="GO:0016125">
    <property type="term" value="P:sterol metabolic process"/>
    <property type="evidence" value="ECO:0007669"/>
    <property type="project" value="TreeGrafter"/>
</dbReference>
<evidence type="ECO:0000256" key="1">
    <source>
        <dbReference type="ARBA" id="ARBA00004167"/>
    </source>
</evidence>
<dbReference type="GO" id="GO:0004497">
    <property type="term" value="F:monooxygenase activity"/>
    <property type="evidence" value="ECO:0007669"/>
    <property type="project" value="UniProtKB-KW"/>
</dbReference>
<gene>
    <name evidence="12" type="primary">LOC116213022</name>
    <name evidence="9" type="ORF">CDL15_Pgr021395</name>
</gene>
<dbReference type="InterPro" id="IPR002401">
    <property type="entry name" value="Cyt_P450_E_grp-I"/>
</dbReference>
<reference evidence="11" key="3">
    <citation type="journal article" date="2020" name="Plant Biotechnol. J.">
        <title>The pomegranate (Punica granatum L.) draft genome dissects genetic divergence between soft- and hard-seeded cultivars.</title>
        <authorList>
            <person name="Luo X."/>
            <person name="Li H."/>
            <person name="Wu Z."/>
            <person name="Yao W."/>
            <person name="Zhao P."/>
            <person name="Cao D."/>
            <person name="Yu H."/>
            <person name="Li K."/>
            <person name="Poudel K."/>
            <person name="Zhao D."/>
            <person name="Zhang F."/>
            <person name="Xia X."/>
            <person name="Chen L."/>
            <person name="Wang Q."/>
            <person name="Jing D."/>
            <person name="Cao S."/>
        </authorList>
    </citation>
    <scope>NUCLEOTIDE SEQUENCE [LARGE SCALE GENOMIC DNA]</scope>
</reference>
<evidence type="ECO:0000256" key="4">
    <source>
        <dbReference type="ARBA" id="ARBA00022723"/>
    </source>
</evidence>
<dbReference type="Pfam" id="PF00067">
    <property type="entry name" value="p450"/>
    <property type="match status" value="1"/>
</dbReference>
<keyword evidence="8" id="KW-0560">Oxidoreductase</keyword>
<proteinExistence type="inferred from homology"/>
<evidence type="ECO:0000256" key="7">
    <source>
        <dbReference type="PIRSR" id="PIRSR602401-1"/>
    </source>
</evidence>
<dbReference type="GeneID" id="116213022"/>
<keyword evidence="11" id="KW-1185">Reference proteome</keyword>
<dbReference type="OrthoDB" id="2789670at2759"/>
<dbReference type="PRINTS" id="PR00385">
    <property type="entry name" value="P450"/>
</dbReference>